<dbReference type="Gene3D" id="2.130.10.10">
    <property type="entry name" value="YVTN repeat-like/Quinoprotein amine dehydrogenase"/>
    <property type="match status" value="5"/>
</dbReference>
<reference evidence="5 6" key="1">
    <citation type="submission" date="2019-12" db="EMBL/GenBank/DDBJ databases">
        <authorList>
            <person name="Zhao J."/>
        </authorList>
    </citation>
    <scope>NUCLEOTIDE SEQUENCE [LARGE SCALE GENOMIC DNA]</scope>
    <source>
        <strain evidence="5 6">S-15</strain>
    </source>
</reference>
<dbReference type="PROSITE" id="PS50093">
    <property type="entry name" value="PKD"/>
    <property type="match status" value="1"/>
</dbReference>
<name>A0A6N9NJ65_9FLAO</name>
<keyword evidence="6" id="KW-1185">Reference proteome</keyword>
<dbReference type="NCBIfam" id="TIGR04183">
    <property type="entry name" value="Por_Secre_tail"/>
    <property type="match status" value="1"/>
</dbReference>
<feature type="signal peptide" evidence="3">
    <location>
        <begin position="1"/>
        <end position="20"/>
    </location>
</feature>
<comment type="caution">
    <text evidence="5">The sequence shown here is derived from an EMBL/GenBank/DDBJ whole genome shotgun (WGS) entry which is preliminary data.</text>
</comment>
<feature type="domain" description="PKD" evidence="4">
    <location>
        <begin position="775"/>
        <end position="843"/>
    </location>
</feature>
<dbReference type="RefSeq" id="WP_160632858.1">
    <property type="nucleotide sequence ID" value="NZ_WWNE01000006.1"/>
</dbReference>
<evidence type="ECO:0000256" key="3">
    <source>
        <dbReference type="SAM" id="SignalP"/>
    </source>
</evidence>
<dbReference type="SUPFAM" id="SSF110296">
    <property type="entry name" value="Oligoxyloglucan reducing end-specific cellobiohydrolase"/>
    <property type="match status" value="2"/>
</dbReference>
<dbReference type="SUPFAM" id="SSF49299">
    <property type="entry name" value="PKD domain"/>
    <property type="match status" value="1"/>
</dbReference>
<dbReference type="InterPro" id="IPR013783">
    <property type="entry name" value="Ig-like_fold"/>
</dbReference>
<dbReference type="CDD" id="cd00146">
    <property type="entry name" value="PKD"/>
    <property type="match status" value="1"/>
</dbReference>
<evidence type="ECO:0000313" key="5">
    <source>
        <dbReference type="EMBL" id="NBG65902.1"/>
    </source>
</evidence>
<dbReference type="InterPro" id="IPR000601">
    <property type="entry name" value="PKD_dom"/>
</dbReference>
<dbReference type="SMART" id="SM00089">
    <property type="entry name" value="PKD"/>
    <property type="match status" value="1"/>
</dbReference>
<dbReference type="Pfam" id="PF15902">
    <property type="entry name" value="Sortilin-Vps10"/>
    <property type="match status" value="1"/>
</dbReference>
<keyword evidence="1 3" id="KW-0732">Signal</keyword>
<dbReference type="Pfam" id="PF18962">
    <property type="entry name" value="Por_Secre_tail"/>
    <property type="match status" value="1"/>
</dbReference>
<dbReference type="GO" id="GO:0010411">
    <property type="term" value="P:xyloglucan metabolic process"/>
    <property type="evidence" value="ECO:0007669"/>
    <property type="project" value="TreeGrafter"/>
</dbReference>
<dbReference type="EMBL" id="WWNE01000006">
    <property type="protein sequence ID" value="NBG65902.1"/>
    <property type="molecule type" value="Genomic_DNA"/>
</dbReference>
<accession>A0A6N9NJ65</accession>
<evidence type="ECO:0000256" key="1">
    <source>
        <dbReference type="ARBA" id="ARBA00022729"/>
    </source>
</evidence>
<dbReference type="Proteomes" id="UP000470771">
    <property type="component" value="Unassembled WGS sequence"/>
</dbReference>
<proteinExistence type="predicted"/>
<protein>
    <submittedName>
        <fullName evidence="5">T9SS type A sorting domain-containing protein</fullName>
    </submittedName>
</protein>
<dbReference type="InterPro" id="IPR022409">
    <property type="entry name" value="PKD/Chitinase_dom"/>
</dbReference>
<dbReference type="Pfam" id="PF18911">
    <property type="entry name" value="PKD_4"/>
    <property type="match status" value="1"/>
</dbReference>
<keyword evidence="2" id="KW-0677">Repeat</keyword>
<organism evidence="5 6">
    <name type="scientific">Acidiluteibacter ferrifornacis</name>
    <dbReference type="NCBI Taxonomy" id="2692424"/>
    <lineage>
        <taxon>Bacteria</taxon>
        <taxon>Pseudomonadati</taxon>
        <taxon>Bacteroidota</taxon>
        <taxon>Flavobacteriia</taxon>
        <taxon>Flavobacteriales</taxon>
        <taxon>Cryomorphaceae</taxon>
        <taxon>Acidiluteibacter</taxon>
    </lineage>
</organism>
<dbReference type="InterPro" id="IPR015943">
    <property type="entry name" value="WD40/YVTN_repeat-like_dom_sf"/>
</dbReference>
<gene>
    <name evidence="5" type="ORF">GQN54_07205</name>
</gene>
<dbReference type="PANTHER" id="PTHR43739:SF5">
    <property type="entry name" value="EXO-ALPHA-SIALIDASE"/>
    <property type="match status" value="1"/>
</dbReference>
<dbReference type="Gene3D" id="2.60.40.10">
    <property type="entry name" value="Immunoglobulins"/>
    <property type="match status" value="1"/>
</dbReference>
<dbReference type="PANTHER" id="PTHR43739">
    <property type="entry name" value="XYLOGLUCANASE (EUROFUNG)"/>
    <property type="match status" value="1"/>
</dbReference>
<evidence type="ECO:0000256" key="2">
    <source>
        <dbReference type="ARBA" id="ARBA00022737"/>
    </source>
</evidence>
<sequence length="1108" mass="122060">MIKKTLLSALSMLIIYTISAQEFVKMMQEESRNFYEIQSAFESFYEGKPYEKGKGYKQFKRWEWFMEQRVHPTGERFSSTAAWNNFMSYKKEHQAAFTAEKSAGWVALGLNDFINLSYSPGQGRVNVIAVDPFNPNIIYVGVPAGGLWKSIDGGNTWNVLTDHLPVLGVSGIGIDPNNSNIIYIATGDGDGSDTYSIGVLKSTDGGSTFAPTGMVHTISQSIRPTKILMHPTNSKKHWVSSSNGLFITEDAGASYTRVQTGFIRDIEMHPTDTNIIYACSNEFFKSTNGGFNFTKITMGLPSAAAVNRMSIAVSIDNPSLVYGLYGDASDASYYGLYRSSDLGTSFTQMSNSPNILSSSNDGMGSGGQSWYDLALAVSPDNANEVFVGGVNVWKSLDSGRTFNIIAHWALPNNIGYTHADIHTLDFYNGKLYCGSDGGIYESIDKGATWVDKSRTLEISQFYRLGGSEIDPTKIVGGTQDNGCFRGSTLSKTWTHVFGADGMECAIHPTNSNILFTSSQNGGLRRSTDNGNSFTGIAGTIRNSESGAWLTPYALDPNNSDRIVAGFENIWLSNNLGSNWTKISNFPGGPTFRSIAIAKSNSNVIYAGTQNSIFRTTNLGSNWTDVTGNLSNQSKTYIEVDHQNTNNVWVTVSGFNASEKVYYSNSGGSNWSNITYNLPNLPVNCIERDERNGVLYVGTDVGVYYLKPYTTEWLPYMTGLPNVIVNELEMNYATNKLRAATYGRGIWESDPFQYPTNQPVSRFNSTKRINCPNVVVQFNDQSVNTVTSYQWQFPGGTPSTSTAANPTVTYANTGSYDVTLIVSDGTNSDTSKAINYIEIQTPNLEQSPFSEDFELVTFPRNPSPKFTIINEDGDNSWEHGFNIPALTYTLSINNFTTTSAGKKDILEFPAINLDTISYPVLFLDRAYSSRTMTDSDTLNFYYSIDCGNTKVKFASFYGAALRTVTPTQSEYSPGSSSDFQTLYAHIYGAENQPIVNLYLENVSGFGNKLFIDNILVKAVISDISEINSTGQSFSVYPNPTTAEIQINWKDYSETPTIEIFDYQGKLVKTIKSNKLTGNVQYNFDGLSKGLYLVKLSTSTSEKTSRVILK</sequence>
<dbReference type="InterPro" id="IPR031778">
    <property type="entry name" value="Sortilin_N"/>
</dbReference>
<dbReference type="AlphaFoldDB" id="A0A6N9NJ65"/>
<evidence type="ECO:0000259" key="4">
    <source>
        <dbReference type="PROSITE" id="PS50093"/>
    </source>
</evidence>
<evidence type="ECO:0000313" key="6">
    <source>
        <dbReference type="Proteomes" id="UP000470771"/>
    </source>
</evidence>
<dbReference type="InterPro" id="IPR035986">
    <property type="entry name" value="PKD_dom_sf"/>
</dbReference>
<dbReference type="InterPro" id="IPR026444">
    <property type="entry name" value="Secre_tail"/>
</dbReference>
<dbReference type="InterPro" id="IPR052025">
    <property type="entry name" value="Xyloglucanase_GH74"/>
</dbReference>
<feature type="chain" id="PRO_5026769068" evidence="3">
    <location>
        <begin position="21"/>
        <end position="1108"/>
    </location>
</feature>